<feature type="transmembrane region" description="Helical" evidence="20">
    <location>
        <begin position="180"/>
        <end position="202"/>
    </location>
</feature>
<protein>
    <submittedName>
        <fullName evidence="22">Alpha-2A adrenergic receptor-like protein</fullName>
    </submittedName>
</protein>
<dbReference type="GO" id="GO:0006915">
    <property type="term" value="P:apoptotic process"/>
    <property type="evidence" value="ECO:0007669"/>
    <property type="project" value="UniProtKB-KW"/>
</dbReference>
<comment type="subcellular location">
    <subcellularLocation>
        <location evidence="3">Cell membrane</location>
        <topology evidence="3">Multi-pass membrane protein</topology>
    </subcellularLocation>
    <subcellularLocation>
        <location evidence="1">Membrane</location>
        <topology evidence="1">Single-pass membrane protein</topology>
    </subcellularLocation>
    <subcellularLocation>
        <location evidence="2">Mitochondrion membrane</location>
    </subcellularLocation>
</comment>
<evidence type="ECO:0000256" key="20">
    <source>
        <dbReference type="SAM" id="Phobius"/>
    </source>
</evidence>
<evidence type="ECO:0000259" key="21">
    <source>
        <dbReference type="PROSITE" id="PS50262"/>
    </source>
</evidence>
<dbReference type="GO" id="GO:0042802">
    <property type="term" value="F:identical protein binding"/>
    <property type="evidence" value="ECO:0007669"/>
    <property type="project" value="UniProtKB-ARBA"/>
</dbReference>
<keyword evidence="17" id="KW-0449">Lipoprotein</keyword>
<keyword evidence="12" id="KW-0564">Palmitate</keyword>
<keyword evidence="8 20" id="KW-1133">Transmembrane helix</keyword>
<accession>A0AAD3RER2</accession>
<sequence>MSCPNFTGGNETGRHPYTVQASVPLTILVGILILLTVFGNVMVVIAVITSRALRAPQNLFLVSLACADILVATSVMPFSLANELMGYWYFGKVWCEIHLALDVLFCTSSIVHLCAISLDRYWSVTRATEYNLRRTPRRIKCAVFIVWVLAAIISFPPLITMKKDECNKDSLECKINNDKWYMIFSSTASFFAPCIIMIMVYVRIYQIAKKRTRALPGEKQRENGITHDQGREVEGGDGREVNGLDVEEEPSSSDGNETVLCPLKKKRGLRATKVGQVRPGETSPKPEVQPCVRASKWKGRQYRERRFTFVLAVLMLQLLTQISPPFRSDFGPLTLCKRADLRYYISTMSLQKDIPSDESLQGSWVELHFSGNGSQSTSHHGSQEQIPTSIQEGDVEKMLLDAQHESGRNSSRGSSQCNSPLRAQTPLLLWRGSEGNSSQSDEDFQERRREVENLMKKNADWIWDWSSRPENNPPKEFLLKYPKRSTSLSIRNTSVMKKGGILSADFLKLFLPSLIVSHILAVGLGIYIGKRLTSHNTY</sequence>
<organism evidence="22 23">
    <name type="scientific">Lates japonicus</name>
    <name type="common">Japanese lates</name>
    <dbReference type="NCBI Taxonomy" id="270547"/>
    <lineage>
        <taxon>Eukaryota</taxon>
        <taxon>Metazoa</taxon>
        <taxon>Chordata</taxon>
        <taxon>Craniata</taxon>
        <taxon>Vertebrata</taxon>
        <taxon>Euteleostomi</taxon>
        <taxon>Actinopterygii</taxon>
        <taxon>Neopterygii</taxon>
        <taxon>Teleostei</taxon>
        <taxon>Neoteleostei</taxon>
        <taxon>Acanthomorphata</taxon>
        <taxon>Carangaria</taxon>
        <taxon>Carangaria incertae sedis</taxon>
        <taxon>Centropomidae</taxon>
        <taxon>Lates</taxon>
    </lineage>
</organism>
<dbReference type="InterPro" id="IPR017452">
    <property type="entry name" value="GPCR_Rhodpsn_7TM"/>
</dbReference>
<dbReference type="GO" id="GO:0031966">
    <property type="term" value="C:mitochondrial membrane"/>
    <property type="evidence" value="ECO:0007669"/>
    <property type="project" value="UniProtKB-SubCell"/>
</dbReference>
<keyword evidence="6 18" id="KW-0812">Transmembrane</keyword>
<keyword evidence="11 20" id="KW-0472">Membrane</keyword>
<evidence type="ECO:0000256" key="14">
    <source>
        <dbReference type="ARBA" id="ARBA00023170"/>
    </source>
</evidence>
<dbReference type="PANTHER" id="PTHR24248">
    <property type="entry name" value="ADRENERGIC RECEPTOR-RELATED G-PROTEIN COUPLED RECEPTOR"/>
    <property type="match status" value="1"/>
</dbReference>
<evidence type="ECO:0000256" key="12">
    <source>
        <dbReference type="ARBA" id="ARBA00023139"/>
    </source>
</evidence>
<keyword evidence="23" id="KW-1185">Reference proteome</keyword>
<evidence type="ECO:0000256" key="5">
    <source>
        <dbReference type="ARBA" id="ARBA00022475"/>
    </source>
</evidence>
<comment type="caution">
    <text evidence="22">The sequence shown here is derived from an EMBL/GenBank/DDBJ whole genome shotgun (WGS) entry which is preliminary data.</text>
</comment>
<dbReference type="Proteomes" id="UP001279410">
    <property type="component" value="Unassembled WGS sequence"/>
</dbReference>
<name>A0AAD3RER2_LATJO</name>
<dbReference type="EMBL" id="BRZM01000076">
    <property type="protein sequence ID" value="GLD65160.1"/>
    <property type="molecule type" value="Genomic_DNA"/>
</dbReference>
<evidence type="ECO:0000256" key="15">
    <source>
        <dbReference type="ARBA" id="ARBA00023180"/>
    </source>
</evidence>
<feature type="region of interest" description="Disordered" evidence="19">
    <location>
        <begin position="216"/>
        <end position="257"/>
    </location>
</feature>
<evidence type="ECO:0000313" key="22">
    <source>
        <dbReference type="EMBL" id="GLD65160.1"/>
    </source>
</evidence>
<dbReference type="Pfam" id="PF06553">
    <property type="entry name" value="BNIP3"/>
    <property type="match status" value="1"/>
</dbReference>
<feature type="transmembrane region" description="Helical" evidence="20">
    <location>
        <begin position="509"/>
        <end position="529"/>
    </location>
</feature>
<dbReference type="PROSITE" id="PS00237">
    <property type="entry name" value="G_PROTEIN_RECEP_F1_1"/>
    <property type="match status" value="1"/>
</dbReference>
<keyword evidence="5" id="KW-1003">Cell membrane</keyword>
<keyword evidence="14 18" id="KW-0675">Receptor</keyword>
<evidence type="ECO:0000256" key="7">
    <source>
        <dbReference type="ARBA" id="ARBA00022703"/>
    </source>
</evidence>
<evidence type="ECO:0000256" key="3">
    <source>
        <dbReference type="ARBA" id="ARBA00004651"/>
    </source>
</evidence>
<evidence type="ECO:0000256" key="10">
    <source>
        <dbReference type="ARBA" id="ARBA00023128"/>
    </source>
</evidence>
<feature type="domain" description="G-protein coupled receptors family 1 profile" evidence="21">
    <location>
        <begin position="39"/>
        <end position="324"/>
    </location>
</feature>
<proteinExistence type="inferred from homology"/>
<comment type="similarity">
    <text evidence="4">Belongs to the NIP3 family.</text>
</comment>
<evidence type="ECO:0000256" key="9">
    <source>
        <dbReference type="ARBA" id="ARBA00023040"/>
    </source>
</evidence>
<evidence type="ECO:0000256" key="8">
    <source>
        <dbReference type="ARBA" id="ARBA00022989"/>
    </source>
</evidence>
<evidence type="ECO:0000313" key="23">
    <source>
        <dbReference type="Proteomes" id="UP001279410"/>
    </source>
</evidence>
<evidence type="ECO:0000256" key="11">
    <source>
        <dbReference type="ARBA" id="ARBA00023136"/>
    </source>
</evidence>
<keyword evidence="13" id="KW-1015">Disulfide bond</keyword>
<dbReference type="GO" id="GO:0051379">
    <property type="term" value="F:epinephrine binding"/>
    <property type="evidence" value="ECO:0007669"/>
    <property type="project" value="TreeGrafter"/>
</dbReference>
<evidence type="ECO:0000256" key="17">
    <source>
        <dbReference type="ARBA" id="ARBA00023288"/>
    </source>
</evidence>
<evidence type="ECO:0000256" key="2">
    <source>
        <dbReference type="ARBA" id="ARBA00004325"/>
    </source>
</evidence>
<evidence type="ECO:0000256" key="18">
    <source>
        <dbReference type="RuleBase" id="RU000688"/>
    </source>
</evidence>
<feature type="transmembrane region" description="Helical" evidence="20">
    <location>
        <begin position="139"/>
        <end position="160"/>
    </location>
</feature>
<feature type="transmembrane region" description="Helical" evidence="20">
    <location>
        <begin position="99"/>
        <end position="118"/>
    </location>
</feature>
<evidence type="ECO:0000256" key="19">
    <source>
        <dbReference type="SAM" id="MobiDB-lite"/>
    </source>
</evidence>
<dbReference type="PANTHER" id="PTHR24248:SF24">
    <property type="entry name" value="ALPHA-2A ADRENERGIC RECEPTOR"/>
    <property type="match status" value="1"/>
</dbReference>
<feature type="compositionally biased region" description="Basic and acidic residues" evidence="19">
    <location>
        <begin position="216"/>
        <end position="242"/>
    </location>
</feature>
<evidence type="ECO:0000256" key="13">
    <source>
        <dbReference type="ARBA" id="ARBA00023157"/>
    </source>
</evidence>
<keyword evidence="10" id="KW-0496">Mitochondrion</keyword>
<feature type="transmembrane region" description="Helical" evidence="20">
    <location>
        <begin position="59"/>
        <end position="79"/>
    </location>
</feature>
<dbReference type="SUPFAM" id="SSF81321">
    <property type="entry name" value="Family A G protein-coupled receptor-like"/>
    <property type="match status" value="1"/>
</dbReference>
<dbReference type="GO" id="GO:0005886">
    <property type="term" value="C:plasma membrane"/>
    <property type="evidence" value="ECO:0007669"/>
    <property type="project" value="UniProtKB-SubCell"/>
</dbReference>
<dbReference type="InterPro" id="IPR010548">
    <property type="entry name" value="BNIP3"/>
</dbReference>
<dbReference type="GO" id="GO:0004938">
    <property type="term" value="F:alpha2-adrenergic receptor activity"/>
    <property type="evidence" value="ECO:0007669"/>
    <property type="project" value="TreeGrafter"/>
</dbReference>
<feature type="transmembrane region" description="Helical" evidence="20">
    <location>
        <begin position="25"/>
        <end position="47"/>
    </location>
</feature>
<evidence type="ECO:0000256" key="1">
    <source>
        <dbReference type="ARBA" id="ARBA00004167"/>
    </source>
</evidence>
<dbReference type="Gene3D" id="6.10.250.1020">
    <property type="match status" value="1"/>
</dbReference>
<keyword evidence="7" id="KW-0053">Apoptosis</keyword>
<evidence type="ECO:0000256" key="16">
    <source>
        <dbReference type="ARBA" id="ARBA00023224"/>
    </source>
</evidence>
<keyword evidence="9 18" id="KW-0297">G-protein coupled receptor</keyword>
<dbReference type="GO" id="GO:0043065">
    <property type="term" value="P:positive regulation of apoptotic process"/>
    <property type="evidence" value="ECO:0007669"/>
    <property type="project" value="InterPro"/>
</dbReference>
<evidence type="ECO:0000256" key="6">
    <source>
        <dbReference type="ARBA" id="ARBA00022692"/>
    </source>
</evidence>
<dbReference type="PROSITE" id="PS50262">
    <property type="entry name" value="G_PROTEIN_RECEP_F1_2"/>
    <property type="match status" value="1"/>
</dbReference>
<keyword evidence="16 18" id="KW-0807">Transducer</keyword>
<dbReference type="Gene3D" id="1.20.1070.10">
    <property type="entry name" value="Rhodopsin 7-helix transmembrane proteins"/>
    <property type="match status" value="1"/>
</dbReference>
<dbReference type="InterPro" id="IPR000276">
    <property type="entry name" value="GPCR_Rhodpsn"/>
</dbReference>
<dbReference type="PRINTS" id="PR00237">
    <property type="entry name" value="GPCRRHODOPSN"/>
</dbReference>
<dbReference type="AlphaFoldDB" id="A0AAD3RER2"/>
<reference evidence="22" key="1">
    <citation type="submission" date="2022-08" db="EMBL/GenBank/DDBJ databases">
        <title>Genome sequencing of akame (Lates japonicus).</title>
        <authorList>
            <person name="Hashiguchi Y."/>
            <person name="Takahashi H."/>
        </authorList>
    </citation>
    <scope>NUCLEOTIDE SEQUENCE</scope>
    <source>
        <strain evidence="22">Kochi</strain>
    </source>
</reference>
<keyword evidence="15" id="KW-0325">Glycoprotein</keyword>
<comment type="similarity">
    <text evidence="18">Belongs to the G-protein coupled receptor 1 family.</text>
</comment>
<evidence type="ECO:0000256" key="4">
    <source>
        <dbReference type="ARBA" id="ARBA00007710"/>
    </source>
</evidence>
<gene>
    <name evidence="22" type="ORF">AKAME5_001664500</name>
</gene>
<dbReference type="Pfam" id="PF00001">
    <property type="entry name" value="7tm_1"/>
    <property type="match status" value="1"/>
</dbReference>